<dbReference type="InterPro" id="IPR029058">
    <property type="entry name" value="AB_hydrolase_fold"/>
</dbReference>
<dbReference type="Gene3D" id="3.40.50.1820">
    <property type="entry name" value="alpha/beta hydrolase"/>
    <property type="match status" value="1"/>
</dbReference>
<dbReference type="PANTHER" id="PTHR43056:SF5">
    <property type="entry name" value="PEPTIDASE S9 PROLYL OLIGOPEPTIDASE CATALYTIC DOMAIN-CONTAINING PROTEIN"/>
    <property type="match status" value="1"/>
</dbReference>
<dbReference type="Proteomes" id="UP001140011">
    <property type="component" value="Unassembled WGS sequence"/>
</dbReference>
<dbReference type="SUPFAM" id="SSF53474">
    <property type="entry name" value="alpha/beta-Hydrolases"/>
    <property type="match status" value="1"/>
</dbReference>
<protein>
    <submittedName>
        <fullName evidence="2">Esterase lipase thioesterase active site</fullName>
    </submittedName>
</protein>
<keyword evidence="3" id="KW-1185">Reference proteome</keyword>
<organism evidence="2 3">
    <name type="scientific">Coemansia pectinata</name>
    <dbReference type="NCBI Taxonomy" id="1052879"/>
    <lineage>
        <taxon>Eukaryota</taxon>
        <taxon>Fungi</taxon>
        <taxon>Fungi incertae sedis</taxon>
        <taxon>Zoopagomycota</taxon>
        <taxon>Kickxellomycotina</taxon>
        <taxon>Kickxellomycetes</taxon>
        <taxon>Kickxellales</taxon>
        <taxon>Kickxellaceae</taxon>
        <taxon>Coemansia</taxon>
    </lineage>
</organism>
<gene>
    <name evidence="2" type="primary">dap2</name>
    <name evidence="2" type="ORF">GGI19_003163</name>
</gene>
<dbReference type="GO" id="GO:0008236">
    <property type="term" value="F:serine-type peptidase activity"/>
    <property type="evidence" value="ECO:0007669"/>
    <property type="project" value="InterPro"/>
</dbReference>
<accession>A0A9W8LBT8</accession>
<evidence type="ECO:0000259" key="1">
    <source>
        <dbReference type="Pfam" id="PF00326"/>
    </source>
</evidence>
<feature type="domain" description="Peptidase S9 prolyl oligopeptidase catalytic" evidence="1">
    <location>
        <begin position="467"/>
        <end position="670"/>
    </location>
</feature>
<dbReference type="SUPFAM" id="SSF82171">
    <property type="entry name" value="DPP6 N-terminal domain-like"/>
    <property type="match status" value="1"/>
</dbReference>
<dbReference type="OrthoDB" id="416344at2759"/>
<dbReference type="InterPro" id="IPR001375">
    <property type="entry name" value="Peptidase_S9_cat"/>
</dbReference>
<dbReference type="GO" id="GO:0006508">
    <property type="term" value="P:proteolysis"/>
    <property type="evidence" value="ECO:0007669"/>
    <property type="project" value="InterPro"/>
</dbReference>
<dbReference type="Pfam" id="PF00326">
    <property type="entry name" value="Peptidase_S9"/>
    <property type="match status" value="1"/>
</dbReference>
<evidence type="ECO:0000313" key="3">
    <source>
        <dbReference type="Proteomes" id="UP001140011"/>
    </source>
</evidence>
<dbReference type="InterPro" id="IPR050585">
    <property type="entry name" value="Xaa-Pro_dipeptidyl-ppase/CocE"/>
</dbReference>
<sequence>MNSAEQIVSPYGSWKSPLTAASVASASASVSSVLIDRATNPSRVYWLEARPSEGGRRTLLSKLVDDYSDATLIEHLVDTQWNVRTAVHEYGGGAYAVHNGVVVFANWSDQGVYLLDTQQGTPRRIGSLDDKLRYAAFAIHQSGKFAVCVREDHRNSEIEAPAALVAIALTVSQEARPDIELYKGSDFVSSPAMSPNDEIAFFTWNHPDMNWDATTLWRAQLLVDSELPTGLGQLGAVAGQTERESIYQPRFDSDGTLHFISDRVGGFWNPYHVNSNGDVTLSLAQPMEAEFASPEWSFGESTMQPVPGRAPRIAVTYGGEDGQSVLGILDAVTHVFEELPTPGWSVLGDFQFGTTRSGEPVLVLVAGGPTEPLSLFTYYINGMTSTRLSAKSSVVDEMAGFVSVPRTIAFPTRLPPFNDNASVVEAYAYFYPPTNRDYKAPADELPPLLVLSHGGPTSAAHAVYQPKIQYWTSRGFAVVDVNYGGSTGYGRAYRERLYPQFGVVDVEDCCAAALHLSATGAVDRRRLSIMGGSAGGFTTLACLAFRPEVFAVGASLYGISDLEVLIKETHKFEAQYPVHLVGPYPEAQGVYKSRSPLYSVDTLACPAIFLQGLEDKVVPPNQAVFMVEKLREKGIRVAHLEFEGEQHGFRQARNIVRALEAQLFFFGKILSFVPADHIEPAVPIYNE</sequence>
<evidence type="ECO:0000313" key="2">
    <source>
        <dbReference type="EMBL" id="KAJ2753391.1"/>
    </source>
</evidence>
<comment type="caution">
    <text evidence="2">The sequence shown here is derived from an EMBL/GenBank/DDBJ whole genome shotgun (WGS) entry which is preliminary data.</text>
</comment>
<proteinExistence type="predicted"/>
<reference evidence="2" key="1">
    <citation type="submission" date="2022-07" db="EMBL/GenBank/DDBJ databases">
        <title>Phylogenomic reconstructions and comparative analyses of Kickxellomycotina fungi.</title>
        <authorList>
            <person name="Reynolds N.K."/>
            <person name="Stajich J.E."/>
            <person name="Barry K."/>
            <person name="Grigoriev I.V."/>
            <person name="Crous P."/>
            <person name="Smith M.E."/>
        </authorList>
    </citation>
    <scope>NUCLEOTIDE SEQUENCE</scope>
    <source>
        <strain evidence="2">BCRC 34297</strain>
    </source>
</reference>
<dbReference type="AlphaFoldDB" id="A0A9W8LBT8"/>
<dbReference type="EMBL" id="JANBUH010000194">
    <property type="protein sequence ID" value="KAJ2753391.1"/>
    <property type="molecule type" value="Genomic_DNA"/>
</dbReference>
<name>A0A9W8LBT8_9FUNG</name>
<dbReference type="PANTHER" id="PTHR43056">
    <property type="entry name" value="PEPTIDASE S9 PROLYL OLIGOPEPTIDASE"/>
    <property type="match status" value="1"/>
</dbReference>